<reference evidence="1 2" key="1">
    <citation type="submission" date="2020-07" db="EMBL/GenBank/DDBJ databases">
        <title>Vallitalea guaymasensis genome.</title>
        <authorList>
            <person name="Postec A."/>
        </authorList>
    </citation>
    <scope>NUCLEOTIDE SEQUENCE [LARGE SCALE GENOMIC DNA]</scope>
    <source>
        <strain evidence="1 2">Ra1766G1</strain>
    </source>
</reference>
<evidence type="ECO:0000313" key="1">
    <source>
        <dbReference type="EMBL" id="QUH29098.1"/>
    </source>
</evidence>
<dbReference type="Proteomes" id="UP000677305">
    <property type="component" value="Chromosome"/>
</dbReference>
<sequence length="108" mass="12954">MVRPRRRINYSHVMNQVRKIRQLSNDLSNESRDLNNIINDIVYIWKGEASREFIGQGEMLEGDINSTSKKMSEIATRISDVAYDIKREDDRRLDAYYDWLERQSDYYD</sequence>
<name>A0A8J8MAA1_9FIRM</name>
<dbReference type="InterPro" id="IPR036689">
    <property type="entry name" value="ESAT-6-like_sf"/>
</dbReference>
<dbReference type="Gene3D" id="1.10.287.1060">
    <property type="entry name" value="ESAT-6-like"/>
    <property type="match status" value="1"/>
</dbReference>
<dbReference type="AlphaFoldDB" id="A0A8J8MAA1"/>
<evidence type="ECO:0008006" key="3">
    <source>
        <dbReference type="Google" id="ProtNLM"/>
    </source>
</evidence>
<dbReference type="SUPFAM" id="SSF140453">
    <property type="entry name" value="EsxAB dimer-like"/>
    <property type="match status" value="1"/>
</dbReference>
<evidence type="ECO:0000313" key="2">
    <source>
        <dbReference type="Proteomes" id="UP000677305"/>
    </source>
</evidence>
<organism evidence="1 2">
    <name type="scientific">Vallitalea guaymasensis</name>
    <dbReference type="NCBI Taxonomy" id="1185412"/>
    <lineage>
        <taxon>Bacteria</taxon>
        <taxon>Bacillati</taxon>
        <taxon>Bacillota</taxon>
        <taxon>Clostridia</taxon>
        <taxon>Lachnospirales</taxon>
        <taxon>Vallitaleaceae</taxon>
        <taxon>Vallitalea</taxon>
    </lineage>
</organism>
<dbReference type="EMBL" id="CP058561">
    <property type="protein sequence ID" value="QUH29098.1"/>
    <property type="molecule type" value="Genomic_DNA"/>
</dbReference>
<keyword evidence="2" id="KW-1185">Reference proteome</keyword>
<dbReference type="KEGG" id="vgu:HYG85_09250"/>
<protein>
    <recommendedName>
        <fullName evidence="3">WXG100 family type VII secretion target</fullName>
    </recommendedName>
</protein>
<gene>
    <name evidence="1" type="ORF">HYG85_09250</name>
</gene>
<accession>A0A8J8MAA1</accession>
<proteinExistence type="predicted"/>
<dbReference type="RefSeq" id="WP_212693235.1">
    <property type="nucleotide sequence ID" value="NZ_CP058561.1"/>
</dbReference>